<dbReference type="AlphaFoldDB" id="A0AAN8ZTG6"/>
<dbReference type="SUPFAM" id="SSF51126">
    <property type="entry name" value="Pectin lyase-like"/>
    <property type="match status" value="2"/>
</dbReference>
<comment type="pathway">
    <text evidence="1">Glycan metabolism; pectin degradation; 2-dehydro-3-deoxy-D-gluconate from pectin: step 1/5.</text>
</comment>
<evidence type="ECO:0000256" key="6">
    <source>
        <dbReference type="SAM" id="Phobius"/>
    </source>
</evidence>
<sequence>MESSRSINVENPRETSKNLSRILKKIIPLVVFLTISTVLFASFLGTCSSLRGGSPSINHTSSSSSSSSFPKQGVVQHPIIKNACGNTLYPSLCYSTLSSMPSAKNATTFHRILDIALNHSLFSALTSQSHINTLLGSYQDLSLMQKNALMDCSEMLDQTLYELGEAIGVLHSIPDTATPFLGKSNSFNNIKTLLSAAMTNGDTCIDGFSDLEEADYLQWQNQNHEGLALRGDLQEKLIPLSRMMSNCLAMIKRMETLNLDMEFVDPQRILMQKILVGQRFPAWMSSGDQKLMHGVHRVRLRPDVVVAKDGSGDFSTIGDAVRMAPNMSTNRFMIKIKAGVYKENVEIPRRNTNIMLIGDGMNSTVITSSRNLVDGFSTFASATLSMNYSRTMVMKSYLGDLIHPRGWSKWNLYSKTNTVEYIEYMNFGPGSNTTHRVKWRGYRKNCSQDLAKKFTVETFFHGTHNWLESTGFPLFYVTQRGKLSLEVNIPPSCKMKLEANIPARNPIGIERLPWFLCRAPERTNDKSQNPGIAHGDLKFHSH</sequence>
<name>A0AAN8ZTG6_9MAGN</name>
<dbReference type="InterPro" id="IPR000070">
    <property type="entry name" value="Pectinesterase_cat"/>
</dbReference>
<accession>A0AAN8ZTG6</accession>
<keyword evidence="6" id="KW-0812">Transmembrane</keyword>
<keyword evidence="5" id="KW-0063">Aspartyl esterase</keyword>
<dbReference type="InterPro" id="IPR012334">
    <property type="entry name" value="Pectin_lyas_fold"/>
</dbReference>
<keyword evidence="6" id="KW-1133">Transmembrane helix</keyword>
<dbReference type="GO" id="GO:0004857">
    <property type="term" value="F:enzyme inhibitor activity"/>
    <property type="evidence" value="ECO:0007669"/>
    <property type="project" value="InterPro"/>
</dbReference>
<dbReference type="InterPro" id="IPR006501">
    <property type="entry name" value="Pectinesterase_inhib_dom"/>
</dbReference>
<dbReference type="InterPro" id="IPR011050">
    <property type="entry name" value="Pectin_lyase_fold/virulence"/>
</dbReference>
<dbReference type="NCBIfam" id="TIGR01614">
    <property type="entry name" value="PME_inhib"/>
    <property type="match status" value="1"/>
</dbReference>
<dbReference type="CDD" id="cd15798">
    <property type="entry name" value="PMEI-like_3"/>
    <property type="match status" value="1"/>
</dbReference>
<dbReference type="Proteomes" id="UP001370490">
    <property type="component" value="Unassembled WGS sequence"/>
</dbReference>
<dbReference type="SMART" id="SM00856">
    <property type="entry name" value="PMEI"/>
    <property type="match status" value="1"/>
</dbReference>
<evidence type="ECO:0000256" key="1">
    <source>
        <dbReference type="ARBA" id="ARBA00005184"/>
    </source>
</evidence>
<dbReference type="Pfam" id="PF01095">
    <property type="entry name" value="Pectinesterase"/>
    <property type="match status" value="2"/>
</dbReference>
<evidence type="ECO:0000256" key="4">
    <source>
        <dbReference type="ARBA" id="ARBA00022801"/>
    </source>
</evidence>
<dbReference type="GO" id="GO:0042545">
    <property type="term" value="P:cell wall modification"/>
    <property type="evidence" value="ECO:0007669"/>
    <property type="project" value="InterPro"/>
</dbReference>
<dbReference type="SUPFAM" id="SSF101148">
    <property type="entry name" value="Plant invertase/pectin methylesterase inhibitor"/>
    <property type="match status" value="1"/>
</dbReference>
<evidence type="ECO:0000259" key="7">
    <source>
        <dbReference type="SMART" id="SM00856"/>
    </source>
</evidence>
<feature type="transmembrane region" description="Helical" evidence="6">
    <location>
        <begin position="26"/>
        <end position="45"/>
    </location>
</feature>
<comment type="similarity">
    <text evidence="3">In the C-terminal section; belongs to the pectinesterase family.</text>
</comment>
<evidence type="ECO:0000313" key="9">
    <source>
        <dbReference type="Proteomes" id="UP001370490"/>
    </source>
</evidence>
<protein>
    <submittedName>
        <fullName evidence="8">Pectinesterase, catalytic</fullName>
    </submittedName>
</protein>
<keyword evidence="6" id="KW-0472">Membrane</keyword>
<dbReference type="EMBL" id="JBAMMX010000003">
    <property type="protein sequence ID" value="KAK6944685.1"/>
    <property type="molecule type" value="Genomic_DNA"/>
</dbReference>
<dbReference type="GO" id="GO:0030599">
    <property type="term" value="F:pectinesterase activity"/>
    <property type="evidence" value="ECO:0007669"/>
    <property type="project" value="InterPro"/>
</dbReference>
<keyword evidence="9" id="KW-1185">Reference proteome</keyword>
<dbReference type="Gene3D" id="2.160.20.10">
    <property type="entry name" value="Single-stranded right-handed beta-helix, Pectin lyase-like"/>
    <property type="match status" value="2"/>
</dbReference>
<dbReference type="InterPro" id="IPR035513">
    <property type="entry name" value="Invertase/methylesterase_inhib"/>
</dbReference>
<comment type="caution">
    <text evidence="8">The sequence shown here is derived from an EMBL/GenBank/DDBJ whole genome shotgun (WGS) entry which is preliminary data.</text>
</comment>
<feature type="domain" description="Pectinesterase inhibitor" evidence="7">
    <location>
        <begin position="75"/>
        <end position="250"/>
    </location>
</feature>
<proteinExistence type="inferred from homology"/>
<evidence type="ECO:0000256" key="5">
    <source>
        <dbReference type="ARBA" id="ARBA00023085"/>
    </source>
</evidence>
<dbReference type="PANTHER" id="PTHR31707">
    <property type="entry name" value="PECTINESTERASE"/>
    <property type="match status" value="1"/>
</dbReference>
<keyword evidence="4" id="KW-0378">Hydrolase</keyword>
<reference evidence="8 9" key="1">
    <citation type="submission" date="2023-12" db="EMBL/GenBank/DDBJ databases">
        <title>A high-quality genome assembly for Dillenia turbinata (Dilleniales).</title>
        <authorList>
            <person name="Chanderbali A."/>
        </authorList>
    </citation>
    <scope>NUCLEOTIDE SEQUENCE [LARGE SCALE GENOMIC DNA]</scope>
    <source>
        <strain evidence="8">LSX21</strain>
        <tissue evidence="8">Leaf</tissue>
    </source>
</reference>
<dbReference type="Pfam" id="PF04043">
    <property type="entry name" value="PMEI"/>
    <property type="match status" value="1"/>
</dbReference>
<organism evidence="8 9">
    <name type="scientific">Dillenia turbinata</name>
    <dbReference type="NCBI Taxonomy" id="194707"/>
    <lineage>
        <taxon>Eukaryota</taxon>
        <taxon>Viridiplantae</taxon>
        <taxon>Streptophyta</taxon>
        <taxon>Embryophyta</taxon>
        <taxon>Tracheophyta</taxon>
        <taxon>Spermatophyta</taxon>
        <taxon>Magnoliopsida</taxon>
        <taxon>eudicotyledons</taxon>
        <taxon>Gunneridae</taxon>
        <taxon>Pentapetalae</taxon>
        <taxon>Dilleniales</taxon>
        <taxon>Dilleniaceae</taxon>
        <taxon>Dillenia</taxon>
    </lineage>
</organism>
<comment type="similarity">
    <text evidence="2">In the N-terminal section; belongs to the PMEI family.</text>
</comment>
<dbReference type="Gene3D" id="1.20.140.40">
    <property type="entry name" value="Invertase/pectin methylesterase inhibitor family protein"/>
    <property type="match status" value="1"/>
</dbReference>
<evidence type="ECO:0000256" key="3">
    <source>
        <dbReference type="ARBA" id="ARBA00007786"/>
    </source>
</evidence>
<gene>
    <name evidence="8" type="ORF">RJ641_025787</name>
</gene>
<evidence type="ECO:0000313" key="8">
    <source>
        <dbReference type="EMBL" id="KAK6944685.1"/>
    </source>
</evidence>
<evidence type="ECO:0000256" key="2">
    <source>
        <dbReference type="ARBA" id="ARBA00006027"/>
    </source>
</evidence>